<organism evidence="4 5">
    <name type="scientific">Riccia sorocarpa</name>
    <dbReference type="NCBI Taxonomy" id="122646"/>
    <lineage>
        <taxon>Eukaryota</taxon>
        <taxon>Viridiplantae</taxon>
        <taxon>Streptophyta</taxon>
        <taxon>Embryophyta</taxon>
        <taxon>Marchantiophyta</taxon>
        <taxon>Marchantiopsida</taxon>
        <taxon>Marchantiidae</taxon>
        <taxon>Marchantiales</taxon>
        <taxon>Ricciaceae</taxon>
        <taxon>Riccia</taxon>
    </lineage>
</organism>
<comment type="similarity">
    <text evidence="1">Belongs to the glycosyl hydrolase 79 family.</text>
</comment>
<evidence type="ECO:0000256" key="1">
    <source>
        <dbReference type="ARBA" id="ARBA00009800"/>
    </source>
</evidence>
<evidence type="ECO:0000313" key="5">
    <source>
        <dbReference type="Proteomes" id="UP001633002"/>
    </source>
</evidence>
<reference evidence="4 5" key="1">
    <citation type="submission" date="2024-09" db="EMBL/GenBank/DDBJ databases">
        <title>Chromosome-scale assembly of Riccia sorocarpa.</title>
        <authorList>
            <person name="Paukszto L."/>
        </authorList>
    </citation>
    <scope>NUCLEOTIDE SEQUENCE [LARGE SCALE GENOMIC DNA]</scope>
    <source>
        <strain evidence="4">LP-2024</strain>
        <tissue evidence="4">Aerial parts of the thallus</tissue>
    </source>
</reference>
<dbReference type="Gene3D" id="3.20.20.80">
    <property type="entry name" value="Glycosidases"/>
    <property type="match status" value="1"/>
</dbReference>
<evidence type="ECO:0000256" key="2">
    <source>
        <dbReference type="SAM" id="Phobius"/>
    </source>
</evidence>
<dbReference type="PANTHER" id="PTHR14363:SF17">
    <property type="entry name" value="HEPARANASE-LIKE PROTEIN 3"/>
    <property type="match status" value="1"/>
</dbReference>
<dbReference type="PANTHER" id="PTHR14363">
    <property type="entry name" value="HEPARANASE-RELATED"/>
    <property type="match status" value="1"/>
</dbReference>
<dbReference type="Proteomes" id="UP001633002">
    <property type="component" value="Unassembled WGS sequence"/>
</dbReference>
<accession>A0ABD3H070</accession>
<dbReference type="Pfam" id="PF03662">
    <property type="entry name" value="Glyco_hydro_79n"/>
    <property type="match status" value="1"/>
</dbReference>
<keyword evidence="2" id="KW-0472">Membrane</keyword>
<dbReference type="AlphaFoldDB" id="A0ABD3H070"/>
<dbReference type="InterPro" id="IPR017853">
    <property type="entry name" value="GH"/>
</dbReference>
<keyword evidence="3" id="KW-0732">Signal</keyword>
<sequence>MLLLFIIVDSTLRHWIGALPLVVRLEFKEGERMLTRAESEFVEDSEVNSRLVIKTSSFVATVGDNFLCVTLDYGGNATEPGLLHDKPDLHNPLFAKTLAGLAPLMVRIGGTYQDLVVYDVGDHLSSEPCSPFIFNESALFSHSGGCLSMERWDTLNQLFIKTGASVAFGLNALSGRVKSKSESVISSPWNPSNAENLIRYTRDRAYPVIAWELGNELLGDGVGIRVPAELYAADVKKLRDIIDKLYQGNASKPSVVAPDLMKYGTEFTQKELSLFLQSLGQDVIDVVTRHLYNLGSGDAKKEDTMRNVLSSSVAEDEVENYKSFQRLLNEHDPKIIAWIGESGGAYHGGQHEVTDAFISAFWYLDQLGTASKYNNQAFCRQTFIGSHYGLVDSSFNPYPDYYGALLWSQLMGKGVFDVEIQGGTKEVRAYAHCQRSNKGGLTLLVLNYSNSTRHHLNLSLLSNLADESHYITKHLLAFSEASSEDMRLEYHMSAPNSNMSSDVVLLNGQLLLVTASGELPTLAPVKVNSASPISLEPLTYAYVVIPNANVPACSSSETSGSQMTVFSLVTVLSVAYLALYCLWL</sequence>
<proteinExistence type="inferred from homology"/>
<evidence type="ECO:0000256" key="3">
    <source>
        <dbReference type="SAM" id="SignalP"/>
    </source>
</evidence>
<keyword evidence="2" id="KW-1133">Transmembrane helix</keyword>
<dbReference type="SUPFAM" id="SSF51445">
    <property type="entry name" value="(Trans)glycosidases"/>
    <property type="match status" value="1"/>
</dbReference>
<comment type="caution">
    <text evidence="4">The sequence shown here is derived from an EMBL/GenBank/DDBJ whole genome shotgun (WGS) entry which is preliminary data.</text>
</comment>
<gene>
    <name evidence="4" type="ORF">R1sor_001817</name>
</gene>
<keyword evidence="5" id="KW-1185">Reference proteome</keyword>
<keyword evidence="2" id="KW-0812">Transmembrane</keyword>
<protein>
    <submittedName>
        <fullName evidence="4">Uncharacterized protein</fullName>
    </submittedName>
</protein>
<feature type="transmembrane region" description="Helical" evidence="2">
    <location>
        <begin position="563"/>
        <end position="583"/>
    </location>
</feature>
<name>A0ABD3H070_9MARC</name>
<feature type="signal peptide" evidence="3">
    <location>
        <begin position="1"/>
        <end position="18"/>
    </location>
</feature>
<dbReference type="EMBL" id="JBJQOH010000006">
    <property type="protein sequence ID" value="KAL3683795.1"/>
    <property type="molecule type" value="Genomic_DNA"/>
</dbReference>
<evidence type="ECO:0000313" key="4">
    <source>
        <dbReference type="EMBL" id="KAL3683795.1"/>
    </source>
</evidence>
<feature type="chain" id="PRO_5044883790" evidence="3">
    <location>
        <begin position="19"/>
        <end position="584"/>
    </location>
</feature>
<dbReference type="InterPro" id="IPR005199">
    <property type="entry name" value="Glyco_hydro_79"/>
</dbReference>